<evidence type="ECO:0000256" key="9">
    <source>
        <dbReference type="ARBA" id="ARBA00022960"/>
    </source>
</evidence>
<organism evidence="16 17">
    <name type="scientific">Mariniflexile aquimaris</name>
    <dbReference type="NCBI Taxonomy" id="881009"/>
    <lineage>
        <taxon>Bacteria</taxon>
        <taxon>Pseudomonadati</taxon>
        <taxon>Bacteroidota</taxon>
        <taxon>Flavobacteriia</taxon>
        <taxon>Flavobacteriales</taxon>
        <taxon>Flavobacteriaceae</taxon>
        <taxon>Mariniflexile</taxon>
    </lineage>
</organism>
<keyword evidence="10" id="KW-0573">Peptidoglycan synthesis</keyword>
<dbReference type="SUPFAM" id="SSF56601">
    <property type="entry name" value="beta-lactamase/transpeptidase-like"/>
    <property type="match status" value="1"/>
</dbReference>
<evidence type="ECO:0000259" key="15">
    <source>
        <dbReference type="Pfam" id="PF03717"/>
    </source>
</evidence>
<protein>
    <submittedName>
        <fullName evidence="16">Penicillin-binding protein 2</fullName>
        <ecNumber evidence="16">3.4.16.4</ecNumber>
    </submittedName>
</protein>
<dbReference type="InterPro" id="IPR050515">
    <property type="entry name" value="Beta-lactam/transpept"/>
</dbReference>
<evidence type="ECO:0000256" key="4">
    <source>
        <dbReference type="ARBA" id="ARBA00022519"/>
    </source>
</evidence>
<evidence type="ECO:0000256" key="6">
    <source>
        <dbReference type="ARBA" id="ARBA00022670"/>
    </source>
</evidence>
<evidence type="ECO:0000313" key="17">
    <source>
        <dbReference type="Proteomes" id="UP001597011"/>
    </source>
</evidence>
<evidence type="ECO:0000313" key="16">
    <source>
        <dbReference type="EMBL" id="MFD0835233.1"/>
    </source>
</evidence>
<feature type="domain" description="Penicillin-binding protein transpeptidase" evidence="14">
    <location>
        <begin position="247"/>
        <end position="575"/>
    </location>
</feature>
<dbReference type="InterPro" id="IPR001460">
    <property type="entry name" value="PCN-bd_Tpept"/>
</dbReference>
<evidence type="ECO:0000259" key="14">
    <source>
        <dbReference type="Pfam" id="PF00905"/>
    </source>
</evidence>
<dbReference type="SUPFAM" id="SSF56519">
    <property type="entry name" value="Penicillin binding protein dimerisation domain"/>
    <property type="match status" value="1"/>
</dbReference>
<evidence type="ECO:0000256" key="8">
    <source>
        <dbReference type="ARBA" id="ARBA00022801"/>
    </source>
</evidence>
<keyword evidence="3" id="KW-1003">Cell membrane</keyword>
<dbReference type="Gene3D" id="3.40.710.10">
    <property type="entry name" value="DD-peptidase/beta-lactamase superfamily"/>
    <property type="match status" value="1"/>
</dbReference>
<keyword evidence="9" id="KW-0133">Cell shape</keyword>
<keyword evidence="11" id="KW-1133">Transmembrane helix</keyword>
<evidence type="ECO:0000256" key="13">
    <source>
        <dbReference type="ARBA" id="ARBA00023316"/>
    </source>
</evidence>
<dbReference type="GO" id="GO:0009002">
    <property type="term" value="F:serine-type D-Ala-D-Ala carboxypeptidase activity"/>
    <property type="evidence" value="ECO:0007669"/>
    <property type="project" value="UniProtKB-EC"/>
</dbReference>
<evidence type="ECO:0000256" key="3">
    <source>
        <dbReference type="ARBA" id="ARBA00022475"/>
    </source>
</evidence>
<evidence type="ECO:0000256" key="11">
    <source>
        <dbReference type="ARBA" id="ARBA00022989"/>
    </source>
</evidence>
<evidence type="ECO:0000256" key="5">
    <source>
        <dbReference type="ARBA" id="ARBA00022645"/>
    </source>
</evidence>
<feature type="domain" description="Penicillin-binding protein dimerisation" evidence="15">
    <location>
        <begin position="46"/>
        <end position="206"/>
    </location>
</feature>
<comment type="caution">
    <text evidence="16">The sequence shown here is derived from an EMBL/GenBank/DDBJ whole genome shotgun (WGS) entry which is preliminary data.</text>
</comment>
<comment type="subcellular location">
    <subcellularLocation>
        <location evidence="2">Cell membrane</location>
    </subcellularLocation>
    <subcellularLocation>
        <location evidence="1">Membrane</location>
        <topology evidence="1">Single-pass membrane protein</topology>
    </subcellularLocation>
</comment>
<dbReference type="InterPro" id="IPR036138">
    <property type="entry name" value="PBP_dimer_sf"/>
</dbReference>
<evidence type="ECO:0000256" key="10">
    <source>
        <dbReference type="ARBA" id="ARBA00022984"/>
    </source>
</evidence>
<name>A0ABW3BR14_9FLAO</name>
<dbReference type="RefSeq" id="WP_379940224.1">
    <property type="nucleotide sequence ID" value="NZ_JBHTIB010000008.1"/>
</dbReference>
<reference evidence="17" key="1">
    <citation type="journal article" date="2019" name="Int. J. Syst. Evol. Microbiol.">
        <title>The Global Catalogue of Microorganisms (GCM) 10K type strain sequencing project: providing services to taxonomists for standard genome sequencing and annotation.</title>
        <authorList>
            <consortium name="The Broad Institute Genomics Platform"/>
            <consortium name="The Broad Institute Genome Sequencing Center for Infectious Disease"/>
            <person name="Wu L."/>
            <person name="Ma J."/>
        </authorList>
    </citation>
    <scope>NUCLEOTIDE SEQUENCE [LARGE SCALE GENOMIC DNA]</scope>
    <source>
        <strain evidence="17">CCUG 60529</strain>
    </source>
</reference>
<sequence>MRRFLLVISIGVVGLIFISRLFYLQIYEGGSRNLFEDNAIRKVYDYPKRGFVFDRNGELLVSNQPSYDVMFIPREVKPFDTLEFCSLLKITKQTFDNIFEKAYHYSPWLPSVFVPHLSKEDYASLQEKMRKFEGFYIQKRSLRHYETTIGANVLGDIGEVNDAIIARDPYYKMGDLIGKQGIELSYEKTLRGVKGIKFIQKDRFNRDLGPYKDGIFDTLPKPGSDVTITIDANLQAYGELLMQNKHGGIIAIEPATGEILAMVSTPTYNPNLLVGRQRSVNFSKLYNDSINKPLYDRGLQAMYPPGSPFKIINALIGLQEGVVTTEDRFSCAHGYSYGGRKMGCHGHPSPLAMNGGIYNSCNAYFANVYRRIIDKTKKPSEGMDIWSNHVKSFGLGNYLNNDLSVGQPGKIPSSKTYDQVYGKNRWGSTFNLSNSIGQGEVLTTPIQLANMSAAIANRGYYYTPHIIKHIEDHTIDAKYTTPIHTTINKEHFEPIVQGMFDVYNHGTAASVQIKGIEICGKTGTAENFVKVNGVRMQLTDHSIFVAFAPKDNPKIAMAVFVENGYWGARFAGKIASLMIEKYITKGETSRKDMEDWILWHTLEHEYAKPYSGKPFGINKNTTLELVDEKEYQHLKELLKQINIKIMGNPEELKKNQGANL</sequence>
<evidence type="ECO:0000256" key="2">
    <source>
        <dbReference type="ARBA" id="ARBA00004236"/>
    </source>
</evidence>
<evidence type="ECO:0000256" key="1">
    <source>
        <dbReference type="ARBA" id="ARBA00004167"/>
    </source>
</evidence>
<dbReference type="EMBL" id="JBHTIB010000008">
    <property type="protein sequence ID" value="MFD0835233.1"/>
    <property type="molecule type" value="Genomic_DNA"/>
</dbReference>
<dbReference type="InterPro" id="IPR005311">
    <property type="entry name" value="PBP_dimer"/>
</dbReference>
<dbReference type="Gene3D" id="3.30.1390.30">
    <property type="entry name" value="Penicillin-binding protein 2a, domain 3"/>
    <property type="match status" value="1"/>
</dbReference>
<dbReference type="NCBIfam" id="TIGR03423">
    <property type="entry name" value="pbp2_mrdA"/>
    <property type="match status" value="1"/>
</dbReference>
<keyword evidence="8 16" id="KW-0378">Hydrolase</keyword>
<keyword evidence="13" id="KW-0961">Cell wall biogenesis/degradation</keyword>
<dbReference type="InterPro" id="IPR017790">
    <property type="entry name" value="Penicillin-binding_protein_2"/>
</dbReference>
<dbReference type="Pfam" id="PF03717">
    <property type="entry name" value="PBP_dimer"/>
    <property type="match status" value="1"/>
</dbReference>
<dbReference type="Proteomes" id="UP001597011">
    <property type="component" value="Unassembled WGS sequence"/>
</dbReference>
<dbReference type="Gene3D" id="3.90.1310.10">
    <property type="entry name" value="Penicillin-binding protein 2a (Domain 2)"/>
    <property type="match status" value="1"/>
</dbReference>
<keyword evidence="6" id="KW-0645">Protease</keyword>
<dbReference type="Pfam" id="PF00905">
    <property type="entry name" value="Transpeptidase"/>
    <property type="match status" value="1"/>
</dbReference>
<keyword evidence="4" id="KW-0997">Cell inner membrane</keyword>
<gene>
    <name evidence="16" type="primary">mrdA</name>
    <name evidence="16" type="ORF">ACFQ0I_05620</name>
</gene>
<proteinExistence type="predicted"/>
<keyword evidence="7" id="KW-0812">Transmembrane</keyword>
<keyword evidence="17" id="KW-1185">Reference proteome</keyword>
<dbReference type="EC" id="3.4.16.4" evidence="16"/>
<evidence type="ECO:0000256" key="7">
    <source>
        <dbReference type="ARBA" id="ARBA00022692"/>
    </source>
</evidence>
<dbReference type="PANTHER" id="PTHR30627:SF2">
    <property type="entry name" value="PEPTIDOGLYCAN D,D-TRANSPEPTIDASE MRDA"/>
    <property type="match status" value="1"/>
</dbReference>
<keyword evidence="5 16" id="KW-0121">Carboxypeptidase</keyword>
<keyword evidence="12" id="KW-0472">Membrane</keyword>
<accession>A0ABW3BR14</accession>
<evidence type="ECO:0000256" key="12">
    <source>
        <dbReference type="ARBA" id="ARBA00023136"/>
    </source>
</evidence>
<dbReference type="PANTHER" id="PTHR30627">
    <property type="entry name" value="PEPTIDOGLYCAN D,D-TRANSPEPTIDASE"/>
    <property type="match status" value="1"/>
</dbReference>
<dbReference type="InterPro" id="IPR012338">
    <property type="entry name" value="Beta-lactam/transpept-like"/>
</dbReference>